<dbReference type="InterPro" id="IPR052918">
    <property type="entry name" value="Motility_Chemotaxis_Reg"/>
</dbReference>
<dbReference type="PANTHER" id="PTHR35580">
    <property type="entry name" value="CELL SURFACE GLYCOPROTEIN (S-LAYER PROTEIN)-LIKE PROTEIN"/>
    <property type="match status" value="1"/>
</dbReference>
<dbReference type="EMBL" id="JBHTBR010000005">
    <property type="protein sequence ID" value="MFC7292108.1"/>
    <property type="molecule type" value="Genomic_DNA"/>
</dbReference>
<dbReference type="PANTHER" id="PTHR35580:SF1">
    <property type="entry name" value="PHYTASE-LIKE DOMAIN-CONTAINING PROTEIN"/>
    <property type="match status" value="1"/>
</dbReference>
<name>A0ABW2IMJ4_9PROT</name>
<dbReference type="SUPFAM" id="SSF50998">
    <property type="entry name" value="Quinoprotein alcohol dehydrogenase-like"/>
    <property type="match status" value="1"/>
</dbReference>
<gene>
    <name evidence="2" type="ORF">ACFQS8_10815</name>
</gene>
<feature type="region of interest" description="Disordered" evidence="1">
    <location>
        <begin position="36"/>
        <end position="58"/>
    </location>
</feature>
<keyword evidence="3" id="KW-1185">Reference proteome</keyword>
<dbReference type="Proteomes" id="UP001596492">
    <property type="component" value="Unassembled WGS sequence"/>
</dbReference>
<protein>
    <submittedName>
        <fullName evidence="2">WD40 repeat domain-containing protein</fullName>
    </submittedName>
</protein>
<dbReference type="RefSeq" id="WP_382167348.1">
    <property type="nucleotide sequence ID" value="NZ_JBHTBR010000005.1"/>
</dbReference>
<dbReference type="InterPro" id="IPR011047">
    <property type="entry name" value="Quinoprotein_ADH-like_sf"/>
</dbReference>
<evidence type="ECO:0000313" key="2">
    <source>
        <dbReference type="EMBL" id="MFC7292108.1"/>
    </source>
</evidence>
<proteinExistence type="predicted"/>
<evidence type="ECO:0000256" key="1">
    <source>
        <dbReference type="SAM" id="MobiDB-lite"/>
    </source>
</evidence>
<organism evidence="2 3">
    <name type="scientific">Hirschia litorea</name>
    <dbReference type="NCBI Taxonomy" id="1199156"/>
    <lineage>
        <taxon>Bacteria</taxon>
        <taxon>Pseudomonadati</taxon>
        <taxon>Pseudomonadota</taxon>
        <taxon>Alphaproteobacteria</taxon>
        <taxon>Hyphomonadales</taxon>
        <taxon>Hyphomonadaceae</taxon>
        <taxon>Hirschia</taxon>
    </lineage>
</organism>
<evidence type="ECO:0000313" key="3">
    <source>
        <dbReference type="Proteomes" id="UP001596492"/>
    </source>
</evidence>
<reference evidence="3" key="1">
    <citation type="journal article" date="2019" name="Int. J. Syst. Evol. Microbiol.">
        <title>The Global Catalogue of Microorganisms (GCM) 10K type strain sequencing project: providing services to taxonomists for standard genome sequencing and annotation.</title>
        <authorList>
            <consortium name="The Broad Institute Genomics Platform"/>
            <consortium name="The Broad Institute Genome Sequencing Center for Infectious Disease"/>
            <person name="Wu L."/>
            <person name="Ma J."/>
        </authorList>
    </citation>
    <scope>NUCLEOTIDE SEQUENCE [LARGE SCALE GENOMIC DNA]</scope>
    <source>
        <strain evidence="3">CCUG 51308</strain>
    </source>
</reference>
<accession>A0ABW2IMJ4</accession>
<sequence length="927" mass="97342">MSLQPIQINFGLVGDYMNAKINQRLVGSTFAATNTQQTSASSSEVKAEKAAGTPPWNDEISKDDILKIAYSTLKSGSLISASDLRKAQSSSEDSPKLFVAYEALEKLHTLATAIKEGDLPEHYYDRAEKRLNEGLAEISEFLGNVDIKASTILQGERLSSASSEVAIARTSYDFTTKMLHEGGVDEPVAAWAGLSGFDITLKRTNTTDNLTVDLSSLADNERTLTNVTDLINAQIEAVGGSTRFAPQKIGTPDSVGVIPGDDWGMKISGSQSEQLTFSASASAQPALYVVGASGSTDAQTAQLSKWTDLASGSPTRSLTALLSAEDTMVDNENIAAKFLADKDGTVPETVQKAQHNDTKFIATAAGPDGSVYALAETKGSINGQILRSDEDLVLTKYDSTGREVWSRMIGNTGEITGSSLAVAADGRVAIGGATNTDLTSSATGGEKDGFVMMFSAAGIETSTRQQGTRYNDEVTALAFDSTGALYVGGKTNGSMDGQVNAGQQDAYVEKLDILGQRMWINQWGTAEQDAVTAITIDDNDIAIVATKTDNQAVVQSVSGAEFTASDWSHSLGDGTISSIDWDNGSLYAAGETRYDGRTAGVFSGNVQPDPDAFAIKLDVAGTNVTEGWYSAFGGDNAQTASSITVSNGTVFLSGTARESFGATSIATDETNTIVTSINAATGSENWSSTLSGRNGTSSSAGMAFSANGASDLDAFGLPNGTLSTGDTSYVTDRTTARPGDHFYISVNDGSKKKIEIEAGDTYRALTFKINAALVLDGKAEARRGSDGQTLRITPNENVKITLSKGSNGQDLLESLGLPQGVLYALDVNSDEDSSSDAPPLVTLGLKPEITLNKDTTDKEKESLATMLDTAMRGLRKAYRYAIKDPTLLSLENGGTKGKSTQATAYQTAQLANLQAGLTRLQGGSTTA</sequence>
<comment type="caution">
    <text evidence="2">The sequence shown here is derived from an EMBL/GenBank/DDBJ whole genome shotgun (WGS) entry which is preliminary data.</text>
</comment>